<gene>
    <name evidence="1" type="ORF">RSOLAG1IB_09438</name>
</gene>
<protein>
    <submittedName>
        <fullName evidence="1">Uncharacterized protein</fullName>
    </submittedName>
</protein>
<evidence type="ECO:0000313" key="2">
    <source>
        <dbReference type="Proteomes" id="UP000059188"/>
    </source>
</evidence>
<dbReference type="Gene3D" id="2.60.120.260">
    <property type="entry name" value="Galactose-binding domain-like"/>
    <property type="match status" value="2"/>
</dbReference>
<reference evidence="1 2" key="1">
    <citation type="submission" date="2014-11" db="EMBL/GenBank/DDBJ databases">
        <authorList>
            <person name="Wibberg Daniel"/>
        </authorList>
    </citation>
    <scope>NUCLEOTIDE SEQUENCE [LARGE SCALE GENOMIC DNA]</scope>
    <source>
        <strain evidence="1">Rhizoctonia solani AG1-IB 7/3/14</strain>
    </source>
</reference>
<keyword evidence="2" id="KW-1185">Reference proteome</keyword>
<dbReference type="Proteomes" id="UP000059188">
    <property type="component" value="Unassembled WGS sequence"/>
</dbReference>
<dbReference type="OrthoDB" id="2576082at2759"/>
<accession>A0A0B7FRA4</accession>
<name>A0A0B7FRA4_THACB</name>
<dbReference type="AlphaFoldDB" id="A0A0B7FRA4"/>
<evidence type="ECO:0000313" key="1">
    <source>
        <dbReference type="EMBL" id="CEL60200.1"/>
    </source>
</evidence>
<organism evidence="1 2">
    <name type="scientific">Thanatephorus cucumeris (strain AG1-IB / isolate 7/3/14)</name>
    <name type="common">Lettuce bottom rot fungus</name>
    <name type="synonym">Rhizoctonia solani</name>
    <dbReference type="NCBI Taxonomy" id="1108050"/>
    <lineage>
        <taxon>Eukaryota</taxon>
        <taxon>Fungi</taxon>
        <taxon>Dikarya</taxon>
        <taxon>Basidiomycota</taxon>
        <taxon>Agaricomycotina</taxon>
        <taxon>Agaricomycetes</taxon>
        <taxon>Cantharellales</taxon>
        <taxon>Ceratobasidiaceae</taxon>
        <taxon>Rhizoctonia</taxon>
        <taxon>Rhizoctonia solani AG-1</taxon>
    </lineage>
</organism>
<sequence>MPLQNVTIDDVSALIGYHNPNGIPWKDSPSNDPSLGSYSDQTYHSSNQTGAWSIFRFEGVAVYLFAATRRMHGRYDIFIDDQLVYQGNGHTKASIFHQLVFNATNLSAGWHSLTFVNTDPGLYIEVDYISWTTVMSAALTESSGAPIFHTPGNMTYDLSLWEGGQSSSSPYMVTRAKGAQVNITFKGNGIELYGRTGPDYGVFRQSGSTITIRMN</sequence>
<dbReference type="EMBL" id="LN679143">
    <property type="protein sequence ID" value="CEL60200.1"/>
    <property type="molecule type" value="Genomic_DNA"/>
</dbReference>
<dbReference type="STRING" id="1108050.A0A0B7FRA4"/>
<proteinExistence type="predicted"/>